<dbReference type="RefSeq" id="XP_024574762.1">
    <property type="nucleotide sequence ID" value="XM_024723824.1"/>
</dbReference>
<dbReference type="EMBL" id="CCYD01000321">
    <property type="protein sequence ID" value="CEG38393.1"/>
    <property type="molecule type" value="Genomic_DNA"/>
</dbReference>
<accession>A0A0P1AD46</accession>
<evidence type="ECO:0000256" key="1">
    <source>
        <dbReference type="SAM" id="MobiDB-lite"/>
    </source>
</evidence>
<sequence length="79" mass="8548">MSVSLNAVNETRRQKVTAPERGKVSGASGAKRIGRKTNCLSSIHQSICQNRSSNNPTLQCLARKYTTISASNRLLNCGI</sequence>
<dbReference type="Proteomes" id="UP000054928">
    <property type="component" value="Unassembled WGS sequence"/>
</dbReference>
<dbReference type="AlphaFoldDB" id="A0A0P1AD46"/>
<dbReference type="GeneID" id="36403526"/>
<organism evidence="2 3">
    <name type="scientific">Plasmopara halstedii</name>
    <name type="common">Downy mildew of sunflower</name>
    <dbReference type="NCBI Taxonomy" id="4781"/>
    <lineage>
        <taxon>Eukaryota</taxon>
        <taxon>Sar</taxon>
        <taxon>Stramenopiles</taxon>
        <taxon>Oomycota</taxon>
        <taxon>Peronosporomycetes</taxon>
        <taxon>Peronosporales</taxon>
        <taxon>Peronosporaceae</taxon>
        <taxon>Plasmopara</taxon>
    </lineage>
</organism>
<feature type="region of interest" description="Disordered" evidence="1">
    <location>
        <begin position="1"/>
        <end position="30"/>
    </location>
</feature>
<evidence type="ECO:0000313" key="2">
    <source>
        <dbReference type="EMBL" id="CEG38393.1"/>
    </source>
</evidence>
<feature type="compositionally biased region" description="Basic and acidic residues" evidence="1">
    <location>
        <begin position="10"/>
        <end position="23"/>
    </location>
</feature>
<protein>
    <submittedName>
        <fullName evidence="2">Uncharacterized protein</fullName>
    </submittedName>
</protein>
<proteinExistence type="predicted"/>
<keyword evidence="3" id="KW-1185">Reference proteome</keyword>
<name>A0A0P1AD46_PLAHL</name>
<evidence type="ECO:0000313" key="3">
    <source>
        <dbReference type="Proteomes" id="UP000054928"/>
    </source>
</evidence>
<reference evidence="3" key="1">
    <citation type="submission" date="2014-09" db="EMBL/GenBank/DDBJ databases">
        <authorList>
            <person name="Sharma Rahul"/>
            <person name="Thines Marco"/>
        </authorList>
    </citation>
    <scope>NUCLEOTIDE SEQUENCE [LARGE SCALE GENOMIC DNA]</scope>
</reference>